<name>A0ACC6FUW5_9HELI</name>
<comment type="caution">
    <text evidence="1">The sequence shown here is derived from an EMBL/GenBank/DDBJ whole genome shotgun (WGS) entry which is preliminary data.</text>
</comment>
<gene>
    <name evidence="1" type="ORF">NYG90_08490</name>
</gene>
<keyword evidence="2" id="KW-1185">Reference proteome</keyword>
<dbReference type="EMBL" id="JANURN010000008">
    <property type="protein sequence ID" value="MDL0082702.1"/>
    <property type="molecule type" value="Genomic_DNA"/>
</dbReference>
<protein>
    <submittedName>
        <fullName evidence="1">Uncharacterized protein</fullName>
    </submittedName>
</protein>
<accession>A0ACC6FUW5</accession>
<reference evidence="1 2" key="1">
    <citation type="journal article" date="2023" name="Microorganisms">
        <title>Isolation and Genomic Characteristics of Cat-Borne Campylobacter felis sp. nov. and Sheep-Borne Campylobacter ovis sp. nov.</title>
        <authorList>
            <person name="Wang H."/>
            <person name="Li Y."/>
            <person name="Gu Y."/>
            <person name="Zhou G."/>
            <person name="Chen X."/>
            <person name="Zhang X."/>
            <person name="Shao Z."/>
            <person name="Zhang J."/>
            <person name="Zhang M."/>
        </authorList>
    </citation>
    <scope>NUCLEOTIDE SEQUENCE [LARGE SCALE GENOMIC DNA]</scope>
    <source>
        <strain evidence="1 2">XJK30-2</strain>
    </source>
</reference>
<evidence type="ECO:0000313" key="2">
    <source>
        <dbReference type="Proteomes" id="UP001173802"/>
    </source>
</evidence>
<proteinExistence type="predicted"/>
<organism evidence="1 2">
    <name type="scientific">Helicobacter zhangjianzhongii</name>
    <dbReference type="NCBI Taxonomy" id="2974574"/>
    <lineage>
        <taxon>Bacteria</taxon>
        <taxon>Pseudomonadati</taxon>
        <taxon>Campylobacterota</taxon>
        <taxon>Epsilonproteobacteria</taxon>
        <taxon>Campylobacterales</taxon>
        <taxon>Helicobacteraceae</taxon>
        <taxon>Helicobacter</taxon>
    </lineage>
</organism>
<dbReference type="Proteomes" id="UP001173802">
    <property type="component" value="Unassembled WGS sequence"/>
</dbReference>
<sequence length="45" mass="4844">MDRHAIAVALARDDGERAVIASEAIYSLSLRASKASVAIYFYSLA</sequence>
<evidence type="ECO:0000313" key="1">
    <source>
        <dbReference type="EMBL" id="MDL0082702.1"/>
    </source>
</evidence>